<evidence type="ECO:0000313" key="2">
    <source>
        <dbReference type="Proteomes" id="UP000217103"/>
    </source>
</evidence>
<dbReference type="Pfam" id="PF19463">
    <property type="entry name" value="DUF6000"/>
    <property type="match status" value="1"/>
</dbReference>
<dbReference type="AlphaFoldDB" id="A0A1H1FST1"/>
<protein>
    <submittedName>
        <fullName evidence="1">Uncharacterized protein</fullName>
    </submittedName>
</protein>
<organism evidence="1 2">
    <name type="scientific">Thermostaphylospora chromogena</name>
    <dbReference type="NCBI Taxonomy" id="35622"/>
    <lineage>
        <taxon>Bacteria</taxon>
        <taxon>Bacillati</taxon>
        <taxon>Actinomycetota</taxon>
        <taxon>Actinomycetes</taxon>
        <taxon>Streptosporangiales</taxon>
        <taxon>Thermomonosporaceae</taxon>
        <taxon>Thermostaphylospora</taxon>
    </lineage>
</organism>
<accession>A0A1H1FST1</accession>
<evidence type="ECO:0000313" key="1">
    <source>
        <dbReference type="EMBL" id="SDR04007.1"/>
    </source>
</evidence>
<keyword evidence="2" id="KW-1185">Reference proteome</keyword>
<sequence length="233" mass="26974">MRCQYFRRTIQEAAQLARRAESEESMHPNRRATGDGRDDVFHRYCLPGGRYRKLIGGNFMWNMGREDRASFGRAMALDSRTITDDEVRRLLGGDWRERLTGAWLTGFDRRREFQETISKLLLERREPYAGKGYCFALARFGTERDAATLRSYLKKYLADLDLRSDQPWAMGALLVLDERLGSDRAGEFLNEDGLWERWARAGRPPIFEAAAMKAVLEGWCLFAEESLRSIVDD</sequence>
<gene>
    <name evidence="1" type="ORF">SAMN04489764_3161</name>
</gene>
<dbReference type="Proteomes" id="UP000217103">
    <property type="component" value="Unassembled WGS sequence"/>
</dbReference>
<name>A0A1H1FST1_9ACTN</name>
<dbReference type="InterPro" id="IPR046042">
    <property type="entry name" value="DUF6000"/>
</dbReference>
<reference evidence="1 2" key="1">
    <citation type="submission" date="2016-10" db="EMBL/GenBank/DDBJ databases">
        <authorList>
            <person name="de Groot N.N."/>
        </authorList>
    </citation>
    <scope>NUCLEOTIDE SEQUENCE [LARGE SCALE GENOMIC DNA]</scope>
    <source>
        <strain evidence="1 2">DSM 43794</strain>
    </source>
</reference>
<proteinExistence type="predicted"/>
<dbReference type="EMBL" id="FNKK01000002">
    <property type="protein sequence ID" value="SDR04007.1"/>
    <property type="molecule type" value="Genomic_DNA"/>
</dbReference>